<dbReference type="Proteomes" id="UP001271007">
    <property type="component" value="Unassembled WGS sequence"/>
</dbReference>
<accession>A0AAJ0DCV9</accession>
<reference evidence="1" key="1">
    <citation type="submission" date="2023-04" db="EMBL/GenBank/DDBJ databases">
        <title>Black Yeasts Isolated from many extreme environments.</title>
        <authorList>
            <person name="Coleine C."/>
            <person name="Stajich J.E."/>
            <person name="Selbmann L."/>
        </authorList>
    </citation>
    <scope>NUCLEOTIDE SEQUENCE</scope>
    <source>
        <strain evidence="1">CCFEE 5312</strain>
    </source>
</reference>
<evidence type="ECO:0008006" key="3">
    <source>
        <dbReference type="Google" id="ProtNLM"/>
    </source>
</evidence>
<evidence type="ECO:0000313" key="2">
    <source>
        <dbReference type="Proteomes" id="UP001271007"/>
    </source>
</evidence>
<organism evidence="1 2">
    <name type="scientific">Extremus antarcticus</name>
    <dbReference type="NCBI Taxonomy" id="702011"/>
    <lineage>
        <taxon>Eukaryota</taxon>
        <taxon>Fungi</taxon>
        <taxon>Dikarya</taxon>
        <taxon>Ascomycota</taxon>
        <taxon>Pezizomycotina</taxon>
        <taxon>Dothideomycetes</taxon>
        <taxon>Dothideomycetidae</taxon>
        <taxon>Mycosphaerellales</taxon>
        <taxon>Extremaceae</taxon>
        <taxon>Extremus</taxon>
    </lineage>
</organism>
<gene>
    <name evidence="1" type="ORF">LTR09_007436</name>
</gene>
<proteinExistence type="predicted"/>
<keyword evidence="2" id="KW-1185">Reference proteome</keyword>
<dbReference type="EMBL" id="JAWDJX010000026">
    <property type="protein sequence ID" value="KAK3051413.1"/>
    <property type="molecule type" value="Genomic_DNA"/>
</dbReference>
<evidence type="ECO:0000313" key="1">
    <source>
        <dbReference type="EMBL" id="KAK3051413.1"/>
    </source>
</evidence>
<name>A0AAJ0DCV9_9PEZI</name>
<sequence length="524" mass="58207">MSLATDPDIELLDLPNELLAHIVSDTMPLGFESFVLSCKRLYAIAQERKLTEQHNSLIHAYQHVDFAGQELDWSKEGTLPRLQCSLHLLLEIACQPVIARYIDTAFLLPVSPTEEAMQNTLDADILDIGTCDAALRRFLPIRKSLKPPADIKPTSRLQTVAHGASSRADVVWASSWRIALISLMTNVSKLAIPHQWLHPSTSHSTALLDALATEAARPAGGALSNITEVEIWGLTDDPTPFQQLNIFLALPRIRRLWCGQATGTENPERYWPVEWCCPASASQLECLEFFWCVISHFELKKMLARTPKLRRFRMHKAAVVSEMQTWNVGWVVQALQDYCGGTLTEITISIECHADVITGYMCDFIGFKVLERLELDTRCFCAPPRAAAADAPDASAVSLPPRLADMLPATIKTVRLLTGTHDSQTFLLNGLFSRWHIDDCESGTQRRVLPSLQMVDVLRGSVTVGGVPVDEGQDEEAWAAARRVIEAAGCSYSDVPHASPEWVEKSRAGLLDYWCVVREIEADA</sequence>
<comment type="caution">
    <text evidence="1">The sequence shown here is derived from an EMBL/GenBank/DDBJ whole genome shotgun (WGS) entry which is preliminary data.</text>
</comment>
<dbReference type="AlphaFoldDB" id="A0AAJ0DCV9"/>
<protein>
    <recommendedName>
        <fullName evidence="3">F-box domain-containing protein</fullName>
    </recommendedName>
</protein>